<dbReference type="EMBL" id="JADEXN010000050">
    <property type="protein sequence ID" value="MBE9040038.1"/>
    <property type="molecule type" value="Genomic_DNA"/>
</dbReference>
<dbReference type="PANTHER" id="PTHR42720:SF1">
    <property type="entry name" value="GLYCEROL 3-PHOSPHATE OXIDASE"/>
    <property type="match status" value="1"/>
</dbReference>
<dbReference type="InterPro" id="IPR052745">
    <property type="entry name" value="G3P_Oxidase/Oxidoreductase"/>
</dbReference>
<name>A0A928VVH4_9CYAN</name>
<comment type="caution">
    <text evidence="2">The sequence shown here is derived from an EMBL/GenBank/DDBJ whole genome shotgun (WGS) entry which is preliminary data.</text>
</comment>
<dbReference type="RefSeq" id="WP_264320293.1">
    <property type="nucleotide sequence ID" value="NZ_JADEXN010000050.1"/>
</dbReference>
<reference evidence="2" key="1">
    <citation type="submission" date="2020-10" db="EMBL/GenBank/DDBJ databases">
        <authorList>
            <person name="Castelo-Branco R."/>
            <person name="Eusebio N."/>
            <person name="Adriana R."/>
            <person name="Vieira A."/>
            <person name="Brugerolle De Fraissinette N."/>
            <person name="Rezende De Castro R."/>
            <person name="Schneider M.P."/>
            <person name="Vasconcelos V."/>
            <person name="Leao P.N."/>
        </authorList>
    </citation>
    <scope>NUCLEOTIDE SEQUENCE</scope>
    <source>
        <strain evidence="2">LEGE 11467</strain>
    </source>
</reference>
<dbReference type="Gene3D" id="3.50.50.60">
    <property type="entry name" value="FAD/NAD(P)-binding domain"/>
    <property type="match status" value="1"/>
</dbReference>
<evidence type="ECO:0000259" key="1">
    <source>
        <dbReference type="Pfam" id="PF01266"/>
    </source>
</evidence>
<gene>
    <name evidence="2" type="ORF">IQ235_04425</name>
</gene>
<dbReference type="PROSITE" id="PS51257">
    <property type="entry name" value="PROKAR_LIPOPROTEIN"/>
    <property type="match status" value="1"/>
</dbReference>
<organism evidence="2 3">
    <name type="scientific">Zarconia navalis LEGE 11467</name>
    <dbReference type="NCBI Taxonomy" id="1828826"/>
    <lineage>
        <taxon>Bacteria</taxon>
        <taxon>Bacillati</taxon>
        <taxon>Cyanobacteriota</taxon>
        <taxon>Cyanophyceae</taxon>
        <taxon>Oscillatoriophycideae</taxon>
        <taxon>Oscillatoriales</taxon>
        <taxon>Oscillatoriales incertae sedis</taxon>
        <taxon>Zarconia</taxon>
        <taxon>Zarconia navalis</taxon>
    </lineage>
</organism>
<dbReference type="InterPro" id="IPR006076">
    <property type="entry name" value="FAD-dep_OxRdtase"/>
</dbReference>
<dbReference type="Proteomes" id="UP000621799">
    <property type="component" value="Unassembled WGS sequence"/>
</dbReference>
<dbReference type="Gene3D" id="3.30.9.10">
    <property type="entry name" value="D-Amino Acid Oxidase, subunit A, domain 2"/>
    <property type="match status" value="1"/>
</dbReference>
<evidence type="ECO:0000313" key="2">
    <source>
        <dbReference type="EMBL" id="MBE9040038.1"/>
    </source>
</evidence>
<dbReference type="InterPro" id="IPR036188">
    <property type="entry name" value="FAD/NAD-bd_sf"/>
</dbReference>
<dbReference type="Pfam" id="PF01266">
    <property type="entry name" value="DAO"/>
    <property type="match status" value="1"/>
</dbReference>
<proteinExistence type="predicted"/>
<sequence>MVCRSDRAKIPAFSASGDYDAVVIGGGFFGCKIALYLKEHLDRVLIVEREADLLQRASYTNQARVHNGYHYPRSLLTALRSSVNFPRFVEEYRDCIDNTFDKYYAIARVFSKVNASQFQIFCQRIGIPIEPAKNEISSLFNPALIEAVFKTQEYAFDAVKLKQKIREELEREKIEIWLNTCVDKVQETTSGKIKVLIRETESERCLRTRYLFNCTYSQISQILKASDLPTIPLKYEFAEMALVDVPPELKSIGITVMCGPFFSLMPFPPRGLHTLSHVRYTPHYYWQESENLTIKAHEAYSQIRKQTNFPFSIRDTIRYLPIAAECEYIDSLWGVKTVLPQSEVDDSRPILFKQNPKLPNLYCVLGGKIDNIYDIPRELNGLHLIEGV</sequence>
<evidence type="ECO:0000313" key="3">
    <source>
        <dbReference type="Proteomes" id="UP000621799"/>
    </source>
</evidence>
<dbReference type="AlphaFoldDB" id="A0A928VVH4"/>
<protein>
    <submittedName>
        <fullName evidence="2">FAD-dependent oxidoreductase</fullName>
    </submittedName>
</protein>
<dbReference type="SUPFAM" id="SSF51905">
    <property type="entry name" value="FAD/NAD(P)-binding domain"/>
    <property type="match status" value="1"/>
</dbReference>
<dbReference type="PANTHER" id="PTHR42720">
    <property type="entry name" value="GLYCEROL-3-PHOSPHATE DEHYDROGENASE"/>
    <property type="match status" value="1"/>
</dbReference>
<keyword evidence="3" id="KW-1185">Reference proteome</keyword>
<feature type="domain" description="FAD dependent oxidoreductase" evidence="1">
    <location>
        <begin position="20"/>
        <end position="267"/>
    </location>
</feature>
<accession>A0A928VVH4</accession>